<feature type="signal peptide" evidence="1">
    <location>
        <begin position="1"/>
        <end position="19"/>
    </location>
</feature>
<feature type="chain" id="PRO_5010223885" evidence="1">
    <location>
        <begin position="20"/>
        <end position="77"/>
    </location>
</feature>
<evidence type="ECO:0000313" key="3">
    <source>
        <dbReference type="Proteomes" id="UP000185766"/>
    </source>
</evidence>
<dbReference type="InterPro" id="IPR005590">
    <property type="entry name" value="DUF333"/>
</dbReference>
<organism evidence="2 3">
    <name type="scientific">Atopomonas hussainii</name>
    <dbReference type="NCBI Taxonomy" id="1429083"/>
    <lineage>
        <taxon>Bacteria</taxon>
        <taxon>Pseudomonadati</taxon>
        <taxon>Pseudomonadota</taxon>
        <taxon>Gammaproteobacteria</taxon>
        <taxon>Pseudomonadales</taxon>
        <taxon>Pseudomonadaceae</taxon>
        <taxon>Atopomonas</taxon>
    </lineage>
</organism>
<evidence type="ECO:0000256" key="1">
    <source>
        <dbReference type="SAM" id="SignalP"/>
    </source>
</evidence>
<dbReference type="RefSeq" id="WP_074864027.1">
    <property type="nucleotide sequence ID" value="NZ_FOAS01000001.1"/>
</dbReference>
<accession>A0A1H7F357</accession>
<dbReference type="PROSITE" id="PS51257">
    <property type="entry name" value="PROKAR_LIPOPROTEIN"/>
    <property type="match status" value="1"/>
</dbReference>
<keyword evidence="3" id="KW-1185">Reference proteome</keyword>
<sequence length="77" mass="8221">MRNISLLSAALLLAGCASQAPEAQRPQAFSAQNNPAADYCETQGGRYERALQGAGYCHLPNGTTRDAAMLLQEKPNQ</sequence>
<protein>
    <submittedName>
        <fullName evidence="2">Putative hemolysin</fullName>
    </submittedName>
</protein>
<proteinExistence type="predicted"/>
<dbReference type="EMBL" id="FOAS01000001">
    <property type="protein sequence ID" value="SEK20418.1"/>
    <property type="molecule type" value="Genomic_DNA"/>
</dbReference>
<gene>
    <name evidence="2" type="ORF">SAMN05216214_10188</name>
</gene>
<keyword evidence="1" id="KW-0732">Signal</keyword>
<reference evidence="2 3" key="1">
    <citation type="submission" date="2016-10" db="EMBL/GenBank/DDBJ databases">
        <authorList>
            <person name="de Groot N.N."/>
        </authorList>
    </citation>
    <scope>NUCLEOTIDE SEQUENCE [LARGE SCALE GENOMIC DNA]</scope>
    <source>
        <strain evidence="2 3">JCM 19513</strain>
    </source>
</reference>
<evidence type="ECO:0000313" key="2">
    <source>
        <dbReference type="EMBL" id="SEK20418.1"/>
    </source>
</evidence>
<name>A0A1H7F357_9GAMM</name>
<dbReference type="Pfam" id="PF03891">
    <property type="entry name" value="DUF333"/>
    <property type="match status" value="1"/>
</dbReference>
<dbReference type="AlphaFoldDB" id="A0A1H7F357"/>
<dbReference type="Proteomes" id="UP000185766">
    <property type="component" value="Unassembled WGS sequence"/>
</dbReference>
<dbReference type="STRING" id="1429083.GCA_001885685_00530"/>